<keyword evidence="6" id="KW-1185">Reference proteome</keyword>
<name>A0A9X0CMC4_9CNID</name>
<sequence length="475" mass="55572">MIQKKKQQRSRETEKSSEPAGNHKAESHSHQRKLLSLEMSEIAAIANDIGKQDNQDPNEILEQKTSDDDLFLADWIANTKQKQLSFENDQLESNRQWKARYGHWSPQILQSATSFLPWERRRTFDQLQKYSERWKHSQEYTNYHTPGRKLMDTFANSLLHVHRIYNRKFGYMGRKVPAHMPHMIDVKIMEELQALLPEEFDKTSSHKLRSSDDMQFAFSYYYFVVGQKRCANVTQFFAEVDADHSGNLSDRELRTLATRLYTLPLDLNDLNSLEQTLLKCANTTVPETNTSDPSQQVILPSVSLEFLQQCDPLLKMLNDSYKDVTKYKFETLGDEDVAFHMIRDNASAVLHQLDAIRGKKKKFVCLNDNIDHSKKDAELIKALLVDFYQSLFPIPSQFELSQEYRNRFLRVGELTEFMKEREVVKFWTNILIVILVLAAFFSIFPGVFFYLVQVLCPLRRLFSFFKETAPRLVHV</sequence>
<dbReference type="InterPro" id="IPR002048">
    <property type="entry name" value="EF_hand_dom"/>
</dbReference>
<dbReference type="Pfam" id="PF17102">
    <property type="entry name" value="Stealth_CR3"/>
    <property type="match status" value="1"/>
</dbReference>
<evidence type="ECO:0000256" key="2">
    <source>
        <dbReference type="SAM" id="MobiDB-lite"/>
    </source>
</evidence>
<dbReference type="AlphaFoldDB" id="A0A9X0CMC4"/>
<dbReference type="PANTHER" id="PTHR24045">
    <property type="match status" value="1"/>
</dbReference>
<dbReference type="PROSITE" id="PS50222">
    <property type="entry name" value="EF_HAND_2"/>
    <property type="match status" value="1"/>
</dbReference>
<feature type="compositionally biased region" description="Basic and acidic residues" evidence="2">
    <location>
        <begin position="9"/>
        <end position="29"/>
    </location>
</feature>
<dbReference type="InterPro" id="IPR018247">
    <property type="entry name" value="EF_Hand_1_Ca_BS"/>
</dbReference>
<dbReference type="PANTHER" id="PTHR24045:SF0">
    <property type="entry name" value="N-ACETYLGLUCOSAMINE-1-PHOSPHOTRANSFERASE SUBUNITS ALPHA_BETA"/>
    <property type="match status" value="1"/>
</dbReference>
<keyword evidence="1" id="KW-0808">Transferase</keyword>
<dbReference type="PROSITE" id="PS00018">
    <property type="entry name" value="EF_HAND_1"/>
    <property type="match status" value="1"/>
</dbReference>
<keyword evidence="3" id="KW-1133">Transmembrane helix</keyword>
<gene>
    <name evidence="5" type="ORF">OS493_005552</name>
</gene>
<dbReference type="OrthoDB" id="263283at2759"/>
<keyword evidence="3" id="KW-0812">Transmembrane</keyword>
<feature type="region of interest" description="Disordered" evidence="2">
    <location>
        <begin position="1"/>
        <end position="33"/>
    </location>
</feature>
<dbReference type="GO" id="GO:0005509">
    <property type="term" value="F:calcium ion binding"/>
    <property type="evidence" value="ECO:0007669"/>
    <property type="project" value="InterPro"/>
</dbReference>
<accession>A0A9X0CMC4</accession>
<keyword evidence="3" id="KW-0472">Membrane</keyword>
<dbReference type="GO" id="GO:0016256">
    <property type="term" value="P:N-glycan processing to lysosome"/>
    <property type="evidence" value="ECO:0007669"/>
    <property type="project" value="TreeGrafter"/>
</dbReference>
<proteinExistence type="predicted"/>
<evidence type="ECO:0000313" key="5">
    <source>
        <dbReference type="EMBL" id="KAJ7365445.1"/>
    </source>
</evidence>
<dbReference type="EMBL" id="MU827303">
    <property type="protein sequence ID" value="KAJ7365445.1"/>
    <property type="molecule type" value="Genomic_DNA"/>
</dbReference>
<dbReference type="GO" id="GO:0046835">
    <property type="term" value="P:carbohydrate phosphorylation"/>
    <property type="evidence" value="ECO:0007669"/>
    <property type="project" value="TreeGrafter"/>
</dbReference>
<evidence type="ECO:0000256" key="3">
    <source>
        <dbReference type="SAM" id="Phobius"/>
    </source>
</evidence>
<evidence type="ECO:0000259" key="4">
    <source>
        <dbReference type="PROSITE" id="PS50222"/>
    </source>
</evidence>
<organism evidence="5 6">
    <name type="scientific">Desmophyllum pertusum</name>
    <dbReference type="NCBI Taxonomy" id="174260"/>
    <lineage>
        <taxon>Eukaryota</taxon>
        <taxon>Metazoa</taxon>
        <taxon>Cnidaria</taxon>
        <taxon>Anthozoa</taxon>
        <taxon>Hexacorallia</taxon>
        <taxon>Scleractinia</taxon>
        <taxon>Caryophylliina</taxon>
        <taxon>Caryophylliidae</taxon>
        <taxon>Desmophyllum</taxon>
    </lineage>
</organism>
<dbReference type="InterPro" id="IPR031356">
    <property type="entry name" value="Stealth_CR4"/>
</dbReference>
<protein>
    <recommendedName>
        <fullName evidence="4">EF-hand domain-containing protein</fullName>
    </recommendedName>
</protein>
<feature type="domain" description="EF-hand" evidence="4">
    <location>
        <begin position="228"/>
        <end position="263"/>
    </location>
</feature>
<feature type="transmembrane region" description="Helical" evidence="3">
    <location>
        <begin position="426"/>
        <end position="452"/>
    </location>
</feature>
<dbReference type="InterPro" id="IPR047141">
    <property type="entry name" value="Stealth"/>
</dbReference>
<dbReference type="GO" id="GO:0005794">
    <property type="term" value="C:Golgi apparatus"/>
    <property type="evidence" value="ECO:0007669"/>
    <property type="project" value="TreeGrafter"/>
</dbReference>
<dbReference type="GO" id="GO:0003976">
    <property type="term" value="F:UDP-N-acetylglucosamine-lysosomal-enzyme N-acetylglucosaminephosphotransferase activity"/>
    <property type="evidence" value="ECO:0007669"/>
    <property type="project" value="TreeGrafter"/>
</dbReference>
<evidence type="ECO:0000256" key="1">
    <source>
        <dbReference type="ARBA" id="ARBA00022679"/>
    </source>
</evidence>
<evidence type="ECO:0000313" key="6">
    <source>
        <dbReference type="Proteomes" id="UP001163046"/>
    </source>
</evidence>
<dbReference type="Proteomes" id="UP001163046">
    <property type="component" value="Unassembled WGS sequence"/>
</dbReference>
<dbReference type="InterPro" id="IPR031357">
    <property type="entry name" value="Stealth_CR3"/>
</dbReference>
<reference evidence="5" key="1">
    <citation type="submission" date="2023-01" db="EMBL/GenBank/DDBJ databases">
        <title>Genome assembly of the deep-sea coral Lophelia pertusa.</title>
        <authorList>
            <person name="Herrera S."/>
            <person name="Cordes E."/>
        </authorList>
    </citation>
    <scope>NUCLEOTIDE SEQUENCE</scope>
    <source>
        <strain evidence="5">USNM1676648</strain>
        <tissue evidence="5">Polyp</tissue>
    </source>
</reference>
<comment type="caution">
    <text evidence="5">The sequence shown here is derived from an EMBL/GenBank/DDBJ whole genome shotgun (WGS) entry which is preliminary data.</text>
</comment>
<dbReference type="Pfam" id="PF17103">
    <property type="entry name" value="Stealth_CR4"/>
    <property type="match status" value="1"/>
</dbReference>